<dbReference type="AlphaFoldDB" id="A0A8H8D9T8"/>
<reference evidence="4 5" key="1">
    <citation type="submission" date="2020-12" db="EMBL/GenBank/DDBJ databases">
        <title>Effect of drift, selection, and recombination on the evolution of hybrid genomes in Candida yeast pathogens.</title>
        <authorList>
            <person name="Mixao V."/>
            <person name="Ksiezopolska E."/>
            <person name="Saus E."/>
            <person name="Boekhout T."/>
            <person name="Gacser A."/>
            <person name="Gabaldon T."/>
        </authorList>
    </citation>
    <scope>NUCLEOTIDE SEQUENCE [LARGE SCALE GENOMIC DNA]</scope>
    <source>
        <strain evidence="4 5">BP57</strain>
    </source>
</reference>
<gene>
    <name evidence="4" type="ORF">I9W82_004368</name>
</gene>
<keyword evidence="5" id="KW-1185">Reference proteome</keyword>
<dbReference type="RefSeq" id="XP_067547155.1">
    <property type="nucleotide sequence ID" value="XM_067693432.1"/>
</dbReference>
<dbReference type="GeneID" id="93652997"/>
<dbReference type="EMBL" id="JAEOAQ010000006">
    <property type="protein sequence ID" value="KAG5418039.1"/>
    <property type="molecule type" value="Genomic_DNA"/>
</dbReference>
<keyword evidence="1" id="KW-0547">Nucleotide-binding</keyword>
<dbReference type="InterPro" id="IPR000873">
    <property type="entry name" value="AMP-dep_synth/lig_dom"/>
</dbReference>
<dbReference type="PANTHER" id="PTHR43272:SF33">
    <property type="entry name" value="AMP-BINDING DOMAIN-CONTAINING PROTEIN-RELATED"/>
    <property type="match status" value="1"/>
</dbReference>
<comment type="caution">
    <text evidence="4">The sequence shown here is derived from an EMBL/GenBank/DDBJ whole genome shotgun (WGS) entry which is preliminary data.</text>
</comment>
<dbReference type="GO" id="GO:0005783">
    <property type="term" value="C:endoplasmic reticulum"/>
    <property type="evidence" value="ECO:0007669"/>
    <property type="project" value="TreeGrafter"/>
</dbReference>
<sequence length="740" mass="82743">MALKLPSIRDSDLNSLFAADEDNYLFQNVNELPDDVLINQCLPLPENLSARSVKIPGTAKPGFSKIYRNAALPNGLKDSLTPELNTYPKMFASAVKRQADRPCLAYHEYDYENEQHKERYTSFTFQQVDTRKTNFANGLMYLLENNPYKNLALESHQKIVNHSKEYKGFNKDNISYIVTIYSANRVEWLLTDLACSENSITNTALYDTLGPTSSKFILGLTQSPVVVCSKEKIETLINLKASNPKDLESLITIVCMDPLNVKGKSSASLIKLAEANNIKLYEFSQVEKVGEAFPREKTPPSQDTVYTFTFTSGTTGANPKGVVLSQKTVACALSAYVMMLPHHKNMKELAFLPLAHIFERQMTAACLFVGGCVGFCRLGGTPLTLFEDMKLFKPTFFANVPRIFTKMEASIKAATIDSPSQRGRGVTKDAKGEYIFDKELVKKLRSKFGFDEVECCISGSAPMAPETMRFLKESLGMGFIYGYGSSESFAGMCMALPFHGPSVGTCGALTPTIEARVRELPEMGYYLNDKGGPRGELQLRGPQMFSHYYKNEEETTKSIDSEGWFSTGDVAQFTGEGWVIIFDRVKNFFKLSQGEYVTPDKIENLYLSSNSMLTQAFAHGNSAESYLVAILGVDPSAIVSFLTERCNIAKRDLDTEEKILEVCNRREIRTQILLQLNSTVGSLNGFEKFGNIFIDFEPLKLEREVVTPTSKIRRPIAAKYFKPQIDAMYKEGSILRNLKL</sequence>
<evidence type="ECO:0000256" key="1">
    <source>
        <dbReference type="ARBA" id="ARBA00022741"/>
    </source>
</evidence>
<dbReference type="Gene3D" id="3.40.50.12780">
    <property type="entry name" value="N-terminal domain of ligase-like"/>
    <property type="match status" value="1"/>
</dbReference>
<dbReference type="OrthoDB" id="1700726at2759"/>
<evidence type="ECO:0000256" key="2">
    <source>
        <dbReference type="ARBA" id="ARBA00022840"/>
    </source>
</evidence>
<organism evidence="4 5">
    <name type="scientific">Candida metapsilosis</name>
    <dbReference type="NCBI Taxonomy" id="273372"/>
    <lineage>
        <taxon>Eukaryota</taxon>
        <taxon>Fungi</taxon>
        <taxon>Dikarya</taxon>
        <taxon>Ascomycota</taxon>
        <taxon>Saccharomycotina</taxon>
        <taxon>Pichiomycetes</taxon>
        <taxon>Debaryomycetaceae</taxon>
        <taxon>Candida/Lodderomyces clade</taxon>
        <taxon>Candida</taxon>
    </lineage>
</organism>
<proteinExistence type="predicted"/>
<accession>A0A8H8D9T8</accession>
<protein>
    <recommendedName>
        <fullName evidence="3">AMP-dependent synthetase/ligase domain-containing protein</fullName>
    </recommendedName>
</protein>
<keyword evidence="2" id="KW-0067">ATP-binding</keyword>
<dbReference type="Proteomes" id="UP000669133">
    <property type="component" value="Unassembled WGS sequence"/>
</dbReference>
<name>A0A8H8D9T8_9ASCO</name>
<dbReference type="GO" id="GO:0016020">
    <property type="term" value="C:membrane"/>
    <property type="evidence" value="ECO:0007669"/>
    <property type="project" value="TreeGrafter"/>
</dbReference>
<dbReference type="Pfam" id="PF00501">
    <property type="entry name" value="AMP-binding"/>
    <property type="match status" value="1"/>
</dbReference>
<dbReference type="GO" id="GO:0005524">
    <property type="term" value="F:ATP binding"/>
    <property type="evidence" value="ECO:0007669"/>
    <property type="project" value="UniProtKB-KW"/>
</dbReference>
<evidence type="ECO:0000259" key="3">
    <source>
        <dbReference type="Pfam" id="PF00501"/>
    </source>
</evidence>
<evidence type="ECO:0000313" key="5">
    <source>
        <dbReference type="Proteomes" id="UP000669133"/>
    </source>
</evidence>
<dbReference type="InterPro" id="IPR042099">
    <property type="entry name" value="ANL_N_sf"/>
</dbReference>
<feature type="domain" description="AMP-dependent synthetase/ligase" evidence="3">
    <location>
        <begin position="178"/>
        <end position="549"/>
    </location>
</feature>
<dbReference type="PANTHER" id="PTHR43272">
    <property type="entry name" value="LONG-CHAIN-FATTY-ACID--COA LIGASE"/>
    <property type="match status" value="1"/>
</dbReference>
<evidence type="ECO:0000313" key="4">
    <source>
        <dbReference type="EMBL" id="KAG5418039.1"/>
    </source>
</evidence>
<dbReference type="SUPFAM" id="SSF56801">
    <property type="entry name" value="Acetyl-CoA synthetase-like"/>
    <property type="match status" value="1"/>
</dbReference>
<dbReference type="GO" id="GO:0004467">
    <property type="term" value="F:long-chain fatty acid-CoA ligase activity"/>
    <property type="evidence" value="ECO:0007669"/>
    <property type="project" value="TreeGrafter"/>
</dbReference>